<comment type="caution">
    <text evidence="2">The sequence shown here is derived from an EMBL/GenBank/DDBJ whole genome shotgun (WGS) entry which is preliminary data.</text>
</comment>
<organism evidence="2 3">
    <name type="scientific">Favolaschia claudopus</name>
    <dbReference type="NCBI Taxonomy" id="2862362"/>
    <lineage>
        <taxon>Eukaryota</taxon>
        <taxon>Fungi</taxon>
        <taxon>Dikarya</taxon>
        <taxon>Basidiomycota</taxon>
        <taxon>Agaricomycotina</taxon>
        <taxon>Agaricomycetes</taxon>
        <taxon>Agaricomycetidae</taxon>
        <taxon>Agaricales</taxon>
        <taxon>Marasmiineae</taxon>
        <taxon>Mycenaceae</taxon>
        <taxon>Favolaschia</taxon>
    </lineage>
</organism>
<accession>A0AAW0AGV0</accession>
<feature type="region of interest" description="Disordered" evidence="1">
    <location>
        <begin position="297"/>
        <end position="342"/>
    </location>
</feature>
<protein>
    <submittedName>
        <fullName evidence="2">Uncharacterized protein</fullName>
    </submittedName>
</protein>
<sequence length="465" mass="52161">MNGAVYASNTPAAPSPSEVSGRRGLLYDEMDVLTTLLPKDNESSGRLKITRRRLPILSIPPAVVRKAGSGAFVCTPRRRRAPARPSHPKAQVFISSTFLTWTFEETSRRVYIDLHRQTFECRVSAQCTAYAVPSSVVDGGVDRGKAKLPSARLAAHTIGHSSLAYRQTAYRQRLWINMSLRDDDFFTYVDGREDGDRKAGFLREATWAVWLLEASSASTHRPLASRHPLDDEHSANVDRLGALPRSRADGYAGGRAPTEVITLFDSQYNAPPQSHQRPLPTDVMIRLFLPSRPPKLRRVHARHDPEDALPSTRLHPRDSDQFARPGSFCTRTRNPMRTSPVPRYQYRLPIPEQAYEYTRPRLAHSTPTVPINIHAAHIYIFTTVRSPPGEISLEKAAHCAVSFAVVPWPLHDHSFSSVALESESQEGEAGSRRFFLRYGDMHMERGGRGKGDEAGMHAYLGRWRL</sequence>
<feature type="region of interest" description="Disordered" evidence="1">
    <location>
        <begin position="1"/>
        <end position="21"/>
    </location>
</feature>
<evidence type="ECO:0000313" key="3">
    <source>
        <dbReference type="Proteomes" id="UP001362999"/>
    </source>
</evidence>
<evidence type="ECO:0000313" key="2">
    <source>
        <dbReference type="EMBL" id="KAK7008293.1"/>
    </source>
</evidence>
<gene>
    <name evidence="2" type="ORF">R3P38DRAFT_3211287</name>
</gene>
<dbReference type="Proteomes" id="UP001362999">
    <property type="component" value="Unassembled WGS sequence"/>
</dbReference>
<dbReference type="AlphaFoldDB" id="A0AAW0AGV0"/>
<dbReference type="EMBL" id="JAWWNJ010000068">
    <property type="protein sequence ID" value="KAK7008293.1"/>
    <property type="molecule type" value="Genomic_DNA"/>
</dbReference>
<evidence type="ECO:0000256" key="1">
    <source>
        <dbReference type="SAM" id="MobiDB-lite"/>
    </source>
</evidence>
<reference evidence="2 3" key="1">
    <citation type="journal article" date="2024" name="J Genomics">
        <title>Draft genome sequencing and assembly of Favolaschia claudopus CIRM-BRFM 2984 isolated from oak limbs.</title>
        <authorList>
            <person name="Navarro D."/>
            <person name="Drula E."/>
            <person name="Chaduli D."/>
            <person name="Cazenave R."/>
            <person name="Ahrendt S."/>
            <person name="Wang J."/>
            <person name="Lipzen A."/>
            <person name="Daum C."/>
            <person name="Barry K."/>
            <person name="Grigoriev I.V."/>
            <person name="Favel A."/>
            <person name="Rosso M.N."/>
            <person name="Martin F."/>
        </authorList>
    </citation>
    <scope>NUCLEOTIDE SEQUENCE [LARGE SCALE GENOMIC DNA]</scope>
    <source>
        <strain evidence="2 3">CIRM-BRFM 2984</strain>
    </source>
</reference>
<keyword evidence="3" id="KW-1185">Reference proteome</keyword>
<name>A0AAW0AGV0_9AGAR</name>
<proteinExistence type="predicted"/>